<feature type="chain" id="PRO_5040126531" evidence="3">
    <location>
        <begin position="20"/>
        <end position="589"/>
    </location>
</feature>
<dbReference type="PANTHER" id="PTHR48219:SF2">
    <property type="entry name" value="VACUOLAR PROTEIN SORTING-ASSOCIATED PROTEIN 62"/>
    <property type="match status" value="1"/>
</dbReference>
<gene>
    <name evidence="5" type="ORF">HOLleu_13076</name>
</gene>
<dbReference type="Pfam" id="PF06101">
    <property type="entry name" value="Vps62"/>
    <property type="match status" value="2"/>
</dbReference>
<dbReference type="SUPFAM" id="SSF56973">
    <property type="entry name" value="Aerolisin/ETX pore-forming domain"/>
    <property type="match status" value="1"/>
</dbReference>
<dbReference type="AlphaFoldDB" id="A0A9Q1CCL9"/>
<dbReference type="PANTHER" id="PTHR48219">
    <property type="entry name" value="VACUOLAR PROTEIN SORTING-ASSOCIATED PROTEIN 62-RELATED"/>
    <property type="match status" value="1"/>
</dbReference>
<feature type="domain" description="Aerolysin-like C-terminal" evidence="4">
    <location>
        <begin position="429"/>
        <end position="555"/>
    </location>
</feature>
<comment type="similarity">
    <text evidence="1">Belongs to the aerolysin family.</text>
</comment>
<sequence>MKSVLILLLALFIPTICYGTKPPIIFKRVQAYDWIYDDSGTGAYKDVSIWHPSDVEYGYYPLGDVAVASHSAPTTSSLLVKEMAAGALSAPDSFTEIWNDRGSGGSYDVRIMQMNPPSGYTCLGHVAILGYSSTPDSNKYRCVLSQYVTKGSPTGTYDLIWLDRGSGAHQDVGFWGNRVSDSNLDALDANTFTSFNNHATPNGAPNMLSGKYAKNHQTVEISDEDFVFTLYETSDMDEIWNDRGSGAYKDVAIWRSKGPSNTYSLGDIAVGGGKPPRAFVVKALKDDALRPPYDFRQVWKDSGSGAYWDGAFYQPLCPYGYRPLGHVAMRNHHEQPPNNAIRCVKAEYTIPGQWEQVWKDSGSGAYADVTVWKAIPDGKGQGVEAMSTIARHGDMNSGAYVLNPDQVNYVVGKPAKRYILQDLQYLFDDRNIANNEPETIQRTIVENRGDTEQTVSRELEYGFEETYSWSSTVGLEVGVSTTVTAGVPFVSSAEVTVSVAASFSQEWGSSSTKTFSDTIEIEVTVKPHSQKAAVVVGNRYTMDIPYTATLITEYEDGSRGVRNNFKGVFRGVQVNEIRVVYEADVPLNI</sequence>
<accession>A0A9Q1CCL9</accession>
<evidence type="ECO:0000259" key="4">
    <source>
        <dbReference type="Pfam" id="PF01117"/>
    </source>
</evidence>
<proteinExistence type="inferred from homology"/>
<dbReference type="EMBL" id="JAIZAY010000005">
    <property type="protein sequence ID" value="KAJ8042094.1"/>
    <property type="molecule type" value="Genomic_DNA"/>
</dbReference>
<dbReference type="Pfam" id="PF01117">
    <property type="entry name" value="Aerolysin"/>
    <property type="match status" value="1"/>
</dbReference>
<keyword evidence="2" id="KW-1015">Disulfide bond</keyword>
<dbReference type="InterPro" id="IPR009291">
    <property type="entry name" value="Vps62"/>
</dbReference>
<evidence type="ECO:0000256" key="3">
    <source>
        <dbReference type="SAM" id="SignalP"/>
    </source>
</evidence>
<dbReference type="Proteomes" id="UP001152320">
    <property type="component" value="Chromosome 5"/>
</dbReference>
<keyword evidence="3" id="KW-0732">Signal</keyword>
<protein>
    <submittedName>
        <fullName evidence="5">Natterin-3</fullName>
    </submittedName>
</protein>
<evidence type="ECO:0000313" key="5">
    <source>
        <dbReference type="EMBL" id="KAJ8042094.1"/>
    </source>
</evidence>
<dbReference type="OrthoDB" id="428159at2759"/>
<evidence type="ECO:0000256" key="1">
    <source>
        <dbReference type="ARBA" id="ARBA00009831"/>
    </source>
</evidence>
<evidence type="ECO:0000313" key="6">
    <source>
        <dbReference type="Proteomes" id="UP001152320"/>
    </source>
</evidence>
<feature type="signal peptide" evidence="3">
    <location>
        <begin position="1"/>
        <end position="19"/>
    </location>
</feature>
<organism evidence="5 6">
    <name type="scientific">Holothuria leucospilota</name>
    <name type="common">Black long sea cucumber</name>
    <name type="synonym">Mertensiothuria leucospilota</name>
    <dbReference type="NCBI Taxonomy" id="206669"/>
    <lineage>
        <taxon>Eukaryota</taxon>
        <taxon>Metazoa</taxon>
        <taxon>Echinodermata</taxon>
        <taxon>Eleutherozoa</taxon>
        <taxon>Echinozoa</taxon>
        <taxon>Holothuroidea</taxon>
        <taxon>Aspidochirotacea</taxon>
        <taxon>Aspidochirotida</taxon>
        <taxon>Holothuriidae</taxon>
        <taxon>Holothuria</taxon>
    </lineage>
</organism>
<evidence type="ECO:0000256" key="2">
    <source>
        <dbReference type="ARBA" id="ARBA00023157"/>
    </source>
</evidence>
<dbReference type="InterPro" id="IPR055267">
    <property type="entry name" value="Aerolysin-like_C"/>
</dbReference>
<name>A0A9Q1CCL9_HOLLE</name>
<keyword evidence="6" id="KW-1185">Reference proteome</keyword>
<comment type="caution">
    <text evidence="5">The sequence shown here is derived from an EMBL/GenBank/DDBJ whole genome shotgun (WGS) entry which is preliminary data.</text>
</comment>
<dbReference type="Gene3D" id="2.170.15.10">
    <property type="entry name" value="Proaerolysin, chain A, domain 3"/>
    <property type="match status" value="1"/>
</dbReference>
<reference evidence="5" key="1">
    <citation type="submission" date="2021-10" db="EMBL/GenBank/DDBJ databases">
        <title>Tropical sea cucumber genome reveals ecological adaptation and Cuvierian tubules defense mechanism.</title>
        <authorList>
            <person name="Chen T."/>
        </authorList>
    </citation>
    <scope>NUCLEOTIDE SEQUENCE</scope>
    <source>
        <strain evidence="5">Nanhai2018</strain>
        <tissue evidence="5">Muscle</tissue>
    </source>
</reference>